<dbReference type="GeneTree" id="ENSGT01010000222920"/>
<dbReference type="Pfam" id="PF16297">
    <property type="entry name" value="DUF4939"/>
    <property type="match status" value="1"/>
</dbReference>
<reference evidence="2 3" key="1">
    <citation type="submission" date="2018-03" db="EMBL/GenBank/DDBJ databases">
        <title>Finding Nemo's genes: A chromosome-scale reference assembly of the genome of the orange clownfish Amphiprion percula.</title>
        <authorList>
            <person name="Lehmann R."/>
        </authorList>
    </citation>
    <scope>NUCLEOTIDE SEQUENCE</scope>
</reference>
<reference evidence="2" key="2">
    <citation type="submission" date="2025-08" db="UniProtKB">
        <authorList>
            <consortium name="Ensembl"/>
        </authorList>
    </citation>
    <scope>IDENTIFICATION</scope>
</reference>
<evidence type="ECO:0000313" key="3">
    <source>
        <dbReference type="Proteomes" id="UP000265080"/>
    </source>
</evidence>
<dbReference type="Proteomes" id="UP000265080">
    <property type="component" value="Chromosome 7"/>
</dbReference>
<dbReference type="STRING" id="161767.ENSAPEP00000007064"/>
<organism evidence="2 3">
    <name type="scientific">Amphiprion percula</name>
    <name type="common">Orange clownfish</name>
    <name type="synonym">Lutjanus percula</name>
    <dbReference type="NCBI Taxonomy" id="161767"/>
    <lineage>
        <taxon>Eukaryota</taxon>
        <taxon>Metazoa</taxon>
        <taxon>Chordata</taxon>
        <taxon>Craniata</taxon>
        <taxon>Vertebrata</taxon>
        <taxon>Euteleostomi</taxon>
        <taxon>Actinopterygii</taxon>
        <taxon>Neopterygii</taxon>
        <taxon>Teleostei</taxon>
        <taxon>Neoteleostei</taxon>
        <taxon>Acanthomorphata</taxon>
        <taxon>Ovalentaria</taxon>
        <taxon>Pomacentridae</taxon>
        <taxon>Amphiprion</taxon>
    </lineage>
</organism>
<feature type="domain" description="DUF4939" evidence="1">
    <location>
        <begin position="60"/>
        <end position="132"/>
    </location>
</feature>
<accession>A0A3P8S613</accession>
<dbReference type="Ensembl" id="ENSAPET00000007249.1">
    <property type="protein sequence ID" value="ENSAPEP00000007064.1"/>
    <property type="gene ID" value="ENSAPEG00000005063.1"/>
</dbReference>
<dbReference type="AlphaFoldDB" id="A0A3P8S613"/>
<sequence length="144" mass="15997">MSSAGNAIEVDGVASITIQDAIANQGTTLGQHDDMLHNLALSNTALFNHLQHPLPVQEPYVPVPERYSGDFGSCQAFLTQPYSYATDRARIAYLVSLLSGDTRDWGTAVWQQQSALCHLYFAFVDEMKKIFDHPLAWDDPLDKL</sequence>
<dbReference type="InterPro" id="IPR032549">
    <property type="entry name" value="DUF4939"/>
</dbReference>
<evidence type="ECO:0000259" key="1">
    <source>
        <dbReference type="Pfam" id="PF16297"/>
    </source>
</evidence>
<keyword evidence="3" id="KW-1185">Reference proteome</keyword>
<name>A0A3P8S613_AMPPE</name>
<evidence type="ECO:0000313" key="2">
    <source>
        <dbReference type="Ensembl" id="ENSAPEP00000007064.1"/>
    </source>
</evidence>
<proteinExistence type="predicted"/>
<protein>
    <recommendedName>
        <fullName evidence="1">DUF4939 domain-containing protein</fullName>
    </recommendedName>
</protein>
<reference evidence="2" key="3">
    <citation type="submission" date="2025-09" db="UniProtKB">
        <authorList>
            <consortium name="Ensembl"/>
        </authorList>
    </citation>
    <scope>IDENTIFICATION</scope>
</reference>
<dbReference type="OMA" id="TQPYSYA"/>